<dbReference type="InterPro" id="IPR013229">
    <property type="entry name" value="PEGA"/>
</dbReference>
<proteinExistence type="predicted"/>
<dbReference type="Pfam" id="PF08308">
    <property type="entry name" value="PEGA"/>
    <property type="match status" value="1"/>
</dbReference>
<evidence type="ECO:0000259" key="2">
    <source>
        <dbReference type="Pfam" id="PF08308"/>
    </source>
</evidence>
<organism evidence="3 4">
    <name type="scientific">candidate division WOR-1 bacterium RIFCSPLOWO2_12_FULL_45_9</name>
    <dbReference type="NCBI Taxonomy" id="1802568"/>
    <lineage>
        <taxon>Bacteria</taxon>
        <taxon>Bacillati</taxon>
        <taxon>Saganbacteria</taxon>
    </lineage>
</organism>
<dbReference type="AlphaFoldDB" id="A0A1F4RN56"/>
<feature type="domain" description="PEGA" evidence="2">
    <location>
        <begin position="30"/>
        <end position="91"/>
    </location>
</feature>
<protein>
    <recommendedName>
        <fullName evidence="2">PEGA domain-containing protein</fullName>
    </recommendedName>
</protein>
<comment type="caution">
    <text evidence="3">The sequence shown here is derived from an EMBL/GenBank/DDBJ whole genome shotgun (WGS) entry which is preliminary data.</text>
</comment>
<gene>
    <name evidence="3" type="ORF">A3F86_06295</name>
</gene>
<keyword evidence="1" id="KW-0732">Signal</keyword>
<feature type="chain" id="PRO_5009514302" description="PEGA domain-containing protein" evidence="1">
    <location>
        <begin position="21"/>
        <end position="275"/>
    </location>
</feature>
<accession>A0A1F4RN56</accession>
<evidence type="ECO:0000313" key="3">
    <source>
        <dbReference type="EMBL" id="OGC09588.1"/>
    </source>
</evidence>
<evidence type="ECO:0000256" key="1">
    <source>
        <dbReference type="SAM" id="SignalP"/>
    </source>
</evidence>
<sequence>MKKLIILLFVFTLFVGAAVAQDKGDEQVFGKLSVYSDVPDTDIYVDARYIGRDRASMSNISVGKHYVRVVKGEKSLLSGIVDVKEGEETVVVAKVEADSLEESRRKSNYVFFFGGLTDLGYDEAIPGANISYDYKPQLGFGAEVNFNTKIFDSRIDLGFFQNYPAGIVISATQEAQMSVSTPYINISKNIFKNKTVKVNAGGGLNFGIFSPGYRTSITIASRPGYQAFIEATRSGGESHYFVVRLGYVKYAGESAFPGQVTSAGYYLQSGMAYEL</sequence>
<dbReference type="EMBL" id="METQ01000021">
    <property type="protein sequence ID" value="OGC09588.1"/>
    <property type="molecule type" value="Genomic_DNA"/>
</dbReference>
<name>A0A1F4RN56_UNCSA</name>
<feature type="signal peptide" evidence="1">
    <location>
        <begin position="1"/>
        <end position="20"/>
    </location>
</feature>
<dbReference type="Proteomes" id="UP000179095">
    <property type="component" value="Unassembled WGS sequence"/>
</dbReference>
<evidence type="ECO:0000313" key="4">
    <source>
        <dbReference type="Proteomes" id="UP000179095"/>
    </source>
</evidence>
<reference evidence="3 4" key="1">
    <citation type="journal article" date="2016" name="Nat. Commun.">
        <title>Thousands of microbial genomes shed light on interconnected biogeochemical processes in an aquifer system.</title>
        <authorList>
            <person name="Anantharaman K."/>
            <person name="Brown C.T."/>
            <person name="Hug L.A."/>
            <person name="Sharon I."/>
            <person name="Castelle C.J."/>
            <person name="Probst A.J."/>
            <person name="Thomas B.C."/>
            <person name="Singh A."/>
            <person name="Wilkins M.J."/>
            <person name="Karaoz U."/>
            <person name="Brodie E.L."/>
            <person name="Williams K.H."/>
            <person name="Hubbard S.S."/>
            <person name="Banfield J.F."/>
        </authorList>
    </citation>
    <scope>NUCLEOTIDE SEQUENCE [LARGE SCALE GENOMIC DNA]</scope>
</reference>